<reference evidence="1 4" key="2">
    <citation type="submission" date="2024-08" db="EMBL/GenBank/DDBJ databases">
        <authorList>
            <person name="Arias E."/>
        </authorList>
    </citation>
    <scope>NUCLEOTIDE SEQUENCE [LARGE SCALE GENOMIC DNA]</scope>
    <source>
        <strain evidence="1 4">FAM 24106</strain>
    </source>
</reference>
<organism evidence="2 3">
    <name type="scientific">Marinilactibacillus psychrotolerans</name>
    <dbReference type="NCBI Taxonomy" id="191770"/>
    <lineage>
        <taxon>Bacteria</taxon>
        <taxon>Bacillati</taxon>
        <taxon>Bacillota</taxon>
        <taxon>Bacilli</taxon>
        <taxon>Lactobacillales</taxon>
        <taxon>Carnobacteriaceae</taxon>
        <taxon>Marinilactibacillus</taxon>
    </lineage>
</organism>
<evidence type="ECO:0000313" key="1">
    <source>
        <dbReference type="EMBL" id="MFL2103552.1"/>
    </source>
</evidence>
<keyword evidence="4" id="KW-1185">Reference proteome</keyword>
<dbReference type="OrthoDB" id="2167746at2"/>
<dbReference type="Proteomes" id="UP000307201">
    <property type="component" value="Unassembled WGS sequence"/>
</dbReference>
<sequence>MGFINSIEKFWKKQSNQSQQLIKDIPVFKKKNRTPLSIEYKIQINASELTSSQDHINRITANMIRHNQIKRNYAGKREEDLRNYNEKVYKYESYSTKNVKLIPNETGRLDVYINSIFLGKLPKNYTSNTIHYLQSTVITAFAFIKGGPYKYFNPKTQTVVQEADPFDISIYIQFS</sequence>
<proteinExistence type="predicted"/>
<dbReference type="AlphaFoldDB" id="A0A5R9C7W1"/>
<reference evidence="2 3" key="1">
    <citation type="submission" date="2019-05" db="EMBL/GenBank/DDBJ databases">
        <title>The metagenome of a microbial culture collection derived from dairy environment covers the genomic content of the human microbiome.</title>
        <authorList>
            <person name="Roder T."/>
            <person name="Wuthrich D."/>
            <person name="Sattari Z."/>
            <person name="Von Ah U."/>
            <person name="Bar C."/>
            <person name="Ronchi F."/>
            <person name="Macpherson A.J."/>
            <person name="Ganal-Vonarburg S.C."/>
            <person name="Bruggmann R."/>
            <person name="Vergeres G."/>
        </authorList>
    </citation>
    <scope>NUCLEOTIDE SEQUENCE [LARGE SCALE GENOMIC DNA]</scope>
    <source>
        <strain evidence="2 3">FAM 24235</strain>
    </source>
</reference>
<comment type="caution">
    <text evidence="2">The sequence shown here is derived from an EMBL/GenBank/DDBJ whole genome shotgun (WGS) entry which is preliminary data.</text>
</comment>
<dbReference type="EMBL" id="VBTE01000002">
    <property type="protein sequence ID" value="TLQ09413.1"/>
    <property type="molecule type" value="Genomic_DNA"/>
</dbReference>
<gene>
    <name evidence="1" type="ORF">ACEN37_09805</name>
    <name evidence="2" type="ORF">FEZ48_01285</name>
</gene>
<accession>A0A5R9C7W1</accession>
<dbReference type="EMBL" id="JBGQQK010000031">
    <property type="protein sequence ID" value="MFL2103552.1"/>
    <property type="molecule type" value="Genomic_DNA"/>
</dbReference>
<evidence type="ECO:0000313" key="3">
    <source>
        <dbReference type="Proteomes" id="UP000307201"/>
    </source>
</evidence>
<protein>
    <submittedName>
        <fullName evidence="2">Uncharacterized protein</fullName>
    </submittedName>
</protein>
<dbReference type="RefSeq" id="WP_138470571.1">
    <property type="nucleotide sequence ID" value="NZ_BKBH01000009.1"/>
</dbReference>
<name>A0A5R9C7W1_9LACT</name>
<evidence type="ECO:0000313" key="4">
    <source>
        <dbReference type="Proteomes" id="UP001625374"/>
    </source>
</evidence>
<evidence type="ECO:0000313" key="2">
    <source>
        <dbReference type="EMBL" id="TLQ09413.1"/>
    </source>
</evidence>
<dbReference type="Proteomes" id="UP001625374">
    <property type="component" value="Unassembled WGS sequence"/>
</dbReference>